<gene>
    <name evidence="1" type="ORF">TSAR_001411</name>
</gene>
<dbReference type="Proteomes" id="UP000215335">
    <property type="component" value="Unassembled WGS sequence"/>
</dbReference>
<sequence>MACKRMQETCDSLVGAPRSNLLQSSTQVPQLSYASVTRHSNSAARKILLDQSKPINIVRAKRITVSPCEKDIHDLILRSKSLVFGISESFLQPSDSSAREQIPGDTFFRHDRLGKRTGVYASRGYSVQHKFLCVLVYSPPKAGYWRYVEEAVLNCNSPCDQLLLIRDLNIEWHGNSASRNILEQSLRTLGLVPAPFGKTHHLDQSESTIDYICIPQVCRDVSHWQLHLPYYYHNRRPRRACEYFCRNDAPYIIKRINAALANVVSLAKANGLRINGKKTKATWFGSRGFEARLNRQNLPPIVVDGQNI</sequence>
<protein>
    <recommendedName>
        <fullName evidence="3">Endonuclease/exonuclease/phosphatase domain-containing protein</fullName>
    </recommendedName>
</protein>
<dbReference type="EMBL" id="NNAY01004514">
    <property type="protein sequence ID" value="OXU17792.1"/>
    <property type="molecule type" value="Genomic_DNA"/>
</dbReference>
<evidence type="ECO:0000313" key="1">
    <source>
        <dbReference type="EMBL" id="OXU17792.1"/>
    </source>
</evidence>
<keyword evidence="2" id="KW-1185">Reference proteome</keyword>
<dbReference type="AlphaFoldDB" id="A0A232EHJ5"/>
<reference evidence="1 2" key="1">
    <citation type="journal article" date="2017" name="Curr. Biol.">
        <title>The Evolution of Venom by Co-option of Single-Copy Genes.</title>
        <authorList>
            <person name="Martinson E.O."/>
            <person name="Mrinalini"/>
            <person name="Kelkar Y.D."/>
            <person name="Chang C.H."/>
            <person name="Werren J.H."/>
        </authorList>
    </citation>
    <scope>NUCLEOTIDE SEQUENCE [LARGE SCALE GENOMIC DNA]</scope>
    <source>
        <strain evidence="1 2">Alberta</strain>
        <tissue evidence="1">Whole body</tissue>
    </source>
</reference>
<accession>A0A232EHJ5</accession>
<comment type="caution">
    <text evidence="1">The sequence shown here is derived from an EMBL/GenBank/DDBJ whole genome shotgun (WGS) entry which is preliminary data.</text>
</comment>
<organism evidence="1 2">
    <name type="scientific">Trichomalopsis sarcophagae</name>
    <dbReference type="NCBI Taxonomy" id="543379"/>
    <lineage>
        <taxon>Eukaryota</taxon>
        <taxon>Metazoa</taxon>
        <taxon>Ecdysozoa</taxon>
        <taxon>Arthropoda</taxon>
        <taxon>Hexapoda</taxon>
        <taxon>Insecta</taxon>
        <taxon>Pterygota</taxon>
        <taxon>Neoptera</taxon>
        <taxon>Endopterygota</taxon>
        <taxon>Hymenoptera</taxon>
        <taxon>Apocrita</taxon>
        <taxon>Proctotrupomorpha</taxon>
        <taxon>Chalcidoidea</taxon>
        <taxon>Pteromalidae</taxon>
        <taxon>Pteromalinae</taxon>
        <taxon>Trichomalopsis</taxon>
    </lineage>
</organism>
<evidence type="ECO:0000313" key="2">
    <source>
        <dbReference type="Proteomes" id="UP000215335"/>
    </source>
</evidence>
<dbReference type="OrthoDB" id="7699497at2759"/>
<dbReference type="InterPro" id="IPR036691">
    <property type="entry name" value="Endo/exonu/phosph_ase_sf"/>
</dbReference>
<name>A0A232EHJ5_9HYME</name>
<dbReference type="Gene3D" id="3.60.10.10">
    <property type="entry name" value="Endonuclease/exonuclease/phosphatase"/>
    <property type="match status" value="1"/>
</dbReference>
<proteinExistence type="predicted"/>
<evidence type="ECO:0008006" key="3">
    <source>
        <dbReference type="Google" id="ProtNLM"/>
    </source>
</evidence>